<dbReference type="Proteomes" id="UP001186974">
    <property type="component" value="Unassembled WGS sequence"/>
</dbReference>
<evidence type="ECO:0000313" key="2">
    <source>
        <dbReference type="Proteomes" id="UP001186974"/>
    </source>
</evidence>
<reference evidence="1" key="1">
    <citation type="submission" date="2024-09" db="EMBL/GenBank/DDBJ databases">
        <title>Black Yeasts Isolated from many extreme environments.</title>
        <authorList>
            <person name="Coleine C."/>
            <person name="Stajich J.E."/>
            <person name="Selbmann L."/>
        </authorList>
    </citation>
    <scope>NUCLEOTIDE SEQUENCE</scope>
    <source>
        <strain evidence="1">CCFEE 5737</strain>
    </source>
</reference>
<protein>
    <submittedName>
        <fullName evidence="1">Uncharacterized protein</fullName>
    </submittedName>
</protein>
<comment type="caution">
    <text evidence="1">The sequence shown here is derived from an EMBL/GenBank/DDBJ whole genome shotgun (WGS) entry which is preliminary data.</text>
</comment>
<proteinExistence type="predicted"/>
<sequence>MAMLSDCFPSPRSADETNNNATAMSEDTISSTYKRDVTRRHAVAMSGTGNGDSFLRLSAVRTAAAMSRFSTPNMPLAEAVRRIAGPKGALQESAGDRFGHTGEGEGGIIGIELVNDKSDIVWNFNCGGMFRAWVDVDGRERCMVFKDEY</sequence>
<accession>A0ACC3DNV9</accession>
<name>A0ACC3DNV9_9PEZI</name>
<dbReference type="EMBL" id="JAWDJW010002121">
    <property type="protein sequence ID" value="KAK3078188.1"/>
    <property type="molecule type" value="Genomic_DNA"/>
</dbReference>
<organism evidence="1 2">
    <name type="scientific">Coniosporium uncinatum</name>
    <dbReference type="NCBI Taxonomy" id="93489"/>
    <lineage>
        <taxon>Eukaryota</taxon>
        <taxon>Fungi</taxon>
        <taxon>Dikarya</taxon>
        <taxon>Ascomycota</taxon>
        <taxon>Pezizomycotina</taxon>
        <taxon>Dothideomycetes</taxon>
        <taxon>Dothideomycetes incertae sedis</taxon>
        <taxon>Coniosporium</taxon>
    </lineage>
</organism>
<evidence type="ECO:0000313" key="1">
    <source>
        <dbReference type="EMBL" id="KAK3078188.1"/>
    </source>
</evidence>
<gene>
    <name evidence="1" type="ORF">LTS18_008212</name>
</gene>
<keyword evidence="2" id="KW-1185">Reference proteome</keyword>